<dbReference type="AlphaFoldDB" id="A0A2T4UCY6"/>
<evidence type="ECO:0000313" key="2">
    <source>
        <dbReference type="Proteomes" id="UP000240739"/>
    </source>
</evidence>
<name>A0A2T4UCY6_9ACTN</name>
<protein>
    <submittedName>
        <fullName evidence="1">Uncharacterized protein</fullName>
    </submittedName>
</protein>
<organism evidence="1 2">
    <name type="scientific">Paraconexibacter algicola</name>
    <dbReference type="NCBI Taxonomy" id="2133960"/>
    <lineage>
        <taxon>Bacteria</taxon>
        <taxon>Bacillati</taxon>
        <taxon>Actinomycetota</taxon>
        <taxon>Thermoleophilia</taxon>
        <taxon>Solirubrobacterales</taxon>
        <taxon>Paraconexibacteraceae</taxon>
        <taxon>Paraconexibacter</taxon>
    </lineage>
</organism>
<reference evidence="1 2" key="1">
    <citation type="submission" date="2018-03" db="EMBL/GenBank/DDBJ databases">
        <title>Aquarubrobacter algicola gen. nov., sp. nov., a novel actinobacterium isolated from shallow eutrophic lake during the end of cyanobacterial harmful algal blooms.</title>
        <authorList>
            <person name="Chun S.J."/>
        </authorList>
    </citation>
    <scope>NUCLEOTIDE SEQUENCE [LARGE SCALE GENOMIC DNA]</scope>
    <source>
        <strain evidence="1 2">Seoho-28</strain>
    </source>
</reference>
<accession>A0A2T4UCY6</accession>
<evidence type="ECO:0000313" key="1">
    <source>
        <dbReference type="EMBL" id="PTL55369.1"/>
    </source>
</evidence>
<keyword evidence="2" id="KW-1185">Reference proteome</keyword>
<sequence length="151" mass="16239">MTLPPDTNPTPLPGQDFAHLGLTLLRRLGVNGMEPARESSLLALLLPDVGRGSYPTALLRGLTLPDGRVPPSTEADEARWLADHLHLEGLARLDGPLGALWQNACQFAEVDADRARVDPDALLVSLPSLARDEDYIDFAEDLAAALTIRAT</sequence>
<dbReference type="Proteomes" id="UP000240739">
    <property type="component" value="Unassembled WGS sequence"/>
</dbReference>
<proteinExistence type="predicted"/>
<gene>
    <name evidence="1" type="ORF">C7Y72_17045</name>
</gene>
<dbReference type="EMBL" id="PYYB01000003">
    <property type="protein sequence ID" value="PTL55369.1"/>
    <property type="molecule type" value="Genomic_DNA"/>
</dbReference>
<comment type="caution">
    <text evidence="1">The sequence shown here is derived from an EMBL/GenBank/DDBJ whole genome shotgun (WGS) entry which is preliminary data.</text>
</comment>
<dbReference type="RefSeq" id="WP_107570412.1">
    <property type="nucleotide sequence ID" value="NZ_PYYB01000003.1"/>
</dbReference>